<sequence length="341" mass="38035">MHQECRMGTLANRAPLSAHQLFRSQDLDETRDRVAQIYCPHRLETLGRTPFDARHNHIRGERMSLNYMEYGAHTRIDPGELGNFYLVQIPLCGGARIVNGTDRYTSDRTAAAVLNPHKSTSMTWAGGTRQILVQIDRSALQKLLCDLLGAQMQRPLKFNGPLNIQQGPGSALGQFVLHLVREIDAGRSDFGRAGLMNRQIESTLMTGLIEAVDNNYSGFLGRPTGSAAPHKLRRAEDYIEARLDQPLTLEEIARAAGTSARSLQMAFRQFRGTTPLNFLRDRRLDKAHQALSKARPGTTVTDIASAWGFTHLGRFSQSYRDRFGQPPSDTLRAALNGGRFH</sequence>
<dbReference type="PROSITE" id="PS01124">
    <property type="entry name" value="HTH_ARAC_FAMILY_2"/>
    <property type="match status" value="1"/>
</dbReference>
<dbReference type="Pfam" id="PF14525">
    <property type="entry name" value="AraC_binding_2"/>
    <property type="match status" value="1"/>
</dbReference>
<dbReference type="Pfam" id="PF12833">
    <property type="entry name" value="HTH_18"/>
    <property type="match status" value="1"/>
</dbReference>
<dbReference type="InterPro" id="IPR009057">
    <property type="entry name" value="Homeodomain-like_sf"/>
</dbReference>
<dbReference type="PANTHER" id="PTHR46796">
    <property type="entry name" value="HTH-TYPE TRANSCRIPTIONAL ACTIVATOR RHAS-RELATED"/>
    <property type="match status" value="1"/>
</dbReference>
<dbReference type="InterPro" id="IPR018060">
    <property type="entry name" value="HTH_AraC"/>
</dbReference>
<protein>
    <submittedName>
        <fullName evidence="5">AraC family transcriptional regulator</fullName>
    </submittedName>
</protein>
<gene>
    <name evidence="5" type="ORF">E1B25_07145</name>
</gene>
<dbReference type="InterPro" id="IPR018062">
    <property type="entry name" value="HTH_AraC-typ_CS"/>
</dbReference>
<evidence type="ECO:0000313" key="5">
    <source>
        <dbReference type="EMBL" id="TDE39818.1"/>
    </source>
</evidence>
<evidence type="ECO:0000313" key="6">
    <source>
        <dbReference type="Proteomes" id="UP000294662"/>
    </source>
</evidence>
<dbReference type="InterPro" id="IPR035418">
    <property type="entry name" value="AraC-bd_2"/>
</dbReference>
<reference evidence="5 6" key="1">
    <citation type="submission" date="2019-03" db="EMBL/GenBank/DDBJ databases">
        <authorList>
            <person name="Zhang S."/>
        </authorList>
    </citation>
    <scope>NUCLEOTIDE SEQUENCE [LARGE SCALE GENOMIC DNA]</scope>
    <source>
        <strain evidence="5 6">S4J41</strain>
    </source>
</reference>
<dbReference type="SMART" id="SM00342">
    <property type="entry name" value="HTH_ARAC"/>
    <property type="match status" value="1"/>
</dbReference>
<keyword evidence="1" id="KW-0805">Transcription regulation</keyword>
<evidence type="ECO:0000256" key="3">
    <source>
        <dbReference type="ARBA" id="ARBA00023163"/>
    </source>
</evidence>
<keyword evidence="6" id="KW-1185">Reference proteome</keyword>
<keyword evidence="2" id="KW-0238">DNA-binding</keyword>
<accession>A0A4R5EXL6</accession>
<dbReference type="Gene3D" id="1.10.10.60">
    <property type="entry name" value="Homeodomain-like"/>
    <property type="match status" value="1"/>
</dbReference>
<dbReference type="OrthoDB" id="9802263at2"/>
<dbReference type="PROSITE" id="PS00041">
    <property type="entry name" value="HTH_ARAC_FAMILY_1"/>
    <property type="match status" value="1"/>
</dbReference>
<dbReference type="SUPFAM" id="SSF46689">
    <property type="entry name" value="Homeodomain-like"/>
    <property type="match status" value="2"/>
</dbReference>
<name>A0A4R5EXL6_9RHOB</name>
<comment type="caution">
    <text evidence="5">The sequence shown here is derived from an EMBL/GenBank/DDBJ whole genome shotgun (WGS) entry which is preliminary data.</text>
</comment>
<dbReference type="InterPro" id="IPR050204">
    <property type="entry name" value="AraC_XylS_family_regulators"/>
</dbReference>
<dbReference type="GO" id="GO:0003700">
    <property type="term" value="F:DNA-binding transcription factor activity"/>
    <property type="evidence" value="ECO:0007669"/>
    <property type="project" value="InterPro"/>
</dbReference>
<dbReference type="PANTHER" id="PTHR46796:SF12">
    <property type="entry name" value="HTH-TYPE DNA-BINDING TRANSCRIPTIONAL ACTIVATOR EUTR"/>
    <property type="match status" value="1"/>
</dbReference>
<keyword evidence="3" id="KW-0804">Transcription</keyword>
<evidence type="ECO:0000256" key="2">
    <source>
        <dbReference type="ARBA" id="ARBA00023125"/>
    </source>
</evidence>
<feature type="domain" description="HTH araC/xylS-type" evidence="4">
    <location>
        <begin position="233"/>
        <end position="333"/>
    </location>
</feature>
<dbReference type="Proteomes" id="UP000294662">
    <property type="component" value="Unassembled WGS sequence"/>
</dbReference>
<dbReference type="AlphaFoldDB" id="A0A4R5EXL6"/>
<dbReference type="GO" id="GO:0043565">
    <property type="term" value="F:sequence-specific DNA binding"/>
    <property type="evidence" value="ECO:0007669"/>
    <property type="project" value="InterPro"/>
</dbReference>
<evidence type="ECO:0000256" key="1">
    <source>
        <dbReference type="ARBA" id="ARBA00023015"/>
    </source>
</evidence>
<dbReference type="EMBL" id="SMFP01000003">
    <property type="protein sequence ID" value="TDE39818.1"/>
    <property type="molecule type" value="Genomic_DNA"/>
</dbReference>
<evidence type="ECO:0000259" key="4">
    <source>
        <dbReference type="PROSITE" id="PS01124"/>
    </source>
</evidence>
<proteinExistence type="predicted"/>
<organism evidence="5 6">
    <name type="scientific">Antarcticimicrobium sediminis</name>
    <dbReference type="NCBI Taxonomy" id="2546227"/>
    <lineage>
        <taxon>Bacteria</taxon>
        <taxon>Pseudomonadati</taxon>
        <taxon>Pseudomonadota</taxon>
        <taxon>Alphaproteobacteria</taxon>
        <taxon>Rhodobacterales</taxon>
        <taxon>Paracoccaceae</taxon>
        <taxon>Antarcticimicrobium</taxon>
    </lineage>
</organism>